<evidence type="ECO:0000256" key="4">
    <source>
        <dbReference type="ARBA" id="ARBA00022989"/>
    </source>
</evidence>
<feature type="transmembrane region" description="Helical" evidence="6">
    <location>
        <begin position="169"/>
        <end position="194"/>
    </location>
</feature>
<feature type="transmembrane region" description="Helical" evidence="6">
    <location>
        <begin position="311"/>
        <end position="335"/>
    </location>
</feature>
<feature type="transmembrane region" description="Helical" evidence="6">
    <location>
        <begin position="408"/>
        <end position="427"/>
    </location>
</feature>
<evidence type="ECO:0000256" key="6">
    <source>
        <dbReference type="SAM" id="Phobius"/>
    </source>
</evidence>
<feature type="transmembrane region" description="Helical" evidence="6">
    <location>
        <begin position="347"/>
        <end position="365"/>
    </location>
</feature>
<dbReference type="AlphaFoldDB" id="A0A7M1WD88"/>
<dbReference type="InterPro" id="IPR050833">
    <property type="entry name" value="Poly_Biosynth_Transport"/>
</dbReference>
<gene>
    <name evidence="7" type="ORF">VP306_00011</name>
</gene>
<evidence type="ECO:0000256" key="5">
    <source>
        <dbReference type="ARBA" id="ARBA00023136"/>
    </source>
</evidence>
<proteinExistence type="predicted"/>
<accession>A0A7M1WD88</accession>
<name>A0A7M1WD88_VIBPH</name>
<comment type="subcellular location">
    <subcellularLocation>
        <location evidence="1">Cell membrane</location>
        <topology evidence="1">Multi-pass membrane protein</topology>
    </subcellularLocation>
</comment>
<feature type="transmembrane region" description="Helical" evidence="6">
    <location>
        <begin position="12"/>
        <end position="30"/>
    </location>
</feature>
<evidence type="ECO:0000313" key="7">
    <source>
        <dbReference type="EMBL" id="QOS25054.1"/>
    </source>
</evidence>
<dbReference type="GO" id="GO:0005886">
    <property type="term" value="C:plasma membrane"/>
    <property type="evidence" value="ECO:0007669"/>
    <property type="project" value="UniProtKB-SubCell"/>
</dbReference>
<dbReference type="PANTHER" id="PTHR30250">
    <property type="entry name" value="PST FAMILY PREDICTED COLANIC ACID TRANSPORTER"/>
    <property type="match status" value="1"/>
</dbReference>
<keyword evidence="5 6" id="KW-0472">Membrane</keyword>
<organism evidence="7">
    <name type="scientific">Vibrio parahaemolyticus</name>
    <dbReference type="NCBI Taxonomy" id="670"/>
    <lineage>
        <taxon>Bacteria</taxon>
        <taxon>Pseudomonadati</taxon>
        <taxon>Pseudomonadota</taxon>
        <taxon>Gammaproteobacteria</taxon>
        <taxon>Vibrionales</taxon>
        <taxon>Vibrionaceae</taxon>
        <taxon>Vibrio</taxon>
    </lineage>
</organism>
<evidence type="ECO:0000256" key="2">
    <source>
        <dbReference type="ARBA" id="ARBA00022475"/>
    </source>
</evidence>
<dbReference type="EMBL" id="MT898285">
    <property type="protein sequence ID" value="QOS25054.1"/>
    <property type="molecule type" value="Genomic_DNA"/>
</dbReference>
<feature type="transmembrane region" description="Helical" evidence="6">
    <location>
        <begin position="36"/>
        <end position="55"/>
    </location>
</feature>
<reference evidence="7" key="1">
    <citation type="submission" date="2020-08" db="EMBL/GenBank/DDBJ databases">
        <title>Genetic structure, function and evolution of capsule biosynthesis loci in Vibrio parahaemolyticus.</title>
        <authorList>
            <person name="Li L."/>
            <person name="Bian S."/>
        </authorList>
    </citation>
    <scope>NUCLEOTIDE SEQUENCE</scope>
    <source>
        <strain evidence="7">VP306</strain>
    </source>
</reference>
<keyword evidence="2" id="KW-1003">Cell membrane</keyword>
<keyword evidence="3 6" id="KW-0812">Transmembrane</keyword>
<feature type="transmembrane region" description="Helical" evidence="6">
    <location>
        <begin position="103"/>
        <end position="122"/>
    </location>
</feature>
<evidence type="ECO:0000256" key="1">
    <source>
        <dbReference type="ARBA" id="ARBA00004651"/>
    </source>
</evidence>
<keyword evidence="4 6" id="KW-1133">Transmembrane helix</keyword>
<protein>
    <recommendedName>
        <fullName evidence="8">Polysaccharide biosynthesis protein</fullName>
    </recommendedName>
</protein>
<evidence type="ECO:0008006" key="8">
    <source>
        <dbReference type="Google" id="ProtNLM"/>
    </source>
</evidence>
<evidence type="ECO:0000256" key="3">
    <source>
        <dbReference type="ARBA" id="ARBA00022692"/>
    </source>
</evidence>
<feature type="transmembrane region" description="Helical" evidence="6">
    <location>
        <begin position="269"/>
        <end position="290"/>
    </location>
</feature>
<sequence length="439" mass="48834">MKNIILLGYASRALSLSGGLIVLPFVLTFLSEEEFAIWMIFVAASSLVNVLDFGFSSSFSRYFNYVRGGCQSLSGDIISKQSEKCGINFGLYRTILDVAKKTYLSLGLFFVVISVALYYLYLAKIFNDNGVDFSEEWFVFSASLAINIFFLYYNALLTGLDKLDISYKATILSTITFLLISIALCILGLGLMGLCMAKLISILVFRLYCHIEIGKVNDYRLILKSQRMIENVKPLFESATKVGFATIGNFLTNRASVFVVGAYLSLSDVAMFSLSSMLFATLVSVSMIVLNSYSPKIGKELVSSDGCLLKHYLFSSLGLGNAVFFLGSLCIIFLAPVALDLIGSNSQLPPASVLFLFAITFFLELNQQMSTTLLTLANRLNFVFSVFLFGVIYIILCKFALAEIGATVIVAIVCQLLSQSVFNNWYWPWKTYIVYRRRI</sequence>
<feature type="transmembrane region" description="Helical" evidence="6">
    <location>
        <begin position="377"/>
        <end position="396"/>
    </location>
</feature>
<feature type="transmembrane region" description="Helical" evidence="6">
    <location>
        <begin position="137"/>
        <end position="157"/>
    </location>
</feature>
<dbReference type="PANTHER" id="PTHR30250:SF26">
    <property type="entry name" value="PSMA PROTEIN"/>
    <property type="match status" value="1"/>
</dbReference>